<evidence type="ECO:0000259" key="7">
    <source>
        <dbReference type="Pfam" id="PF00593"/>
    </source>
</evidence>
<feature type="region of interest" description="Disordered" evidence="5">
    <location>
        <begin position="30"/>
        <end position="74"/>
    </location>
</feature>
<comment type="caution">
    <text evidence="9">The sequence shown here is derived from an EMBL/GenBank/DDBJ whole genome shotgun (WGS) entry which is preliminary data.</text>
</comment>
<keyword evidence="6" id="KW-0732">Signal</keyword>
<comment type="subcellular location">
    <subcellularLocation>
        <location evidence="1 4">Cell outer membrane</location>
    </subcellularLocation>
</comment>
<protein>
    <submittedName>
        <fullName evidence="9">TonB-dependent receptor</fullName>
    </submittedName>
</protein>
<proteinExistence type="inferred from homology"/>
<evidence type="ECO:0000313" key="10">
    <source>
        <dbReference type="Proteomes" id="UP000254258"/>
    </source>
</evidence>
<dbReference type="InterPro" id="IPR010104">
    <property type="entry name" value="TonB_rcpt_bac"/>
</dbReference>
<dbReference type="Gene3D" id="2.170.130.10">
    <property type="entry name" value="TonB-dependent receptor, plug domain"/>
    <property type="match status" value="1"/>
</dbReference>
<dbReference type="EMBL" id="QRBE01000013">
    <property type="protein sequence ID" value="RDS79450.1"/>
    <property type="molecule type" value="Genomic_DNA"/>
</dbReference>
<evidence type="ECO:0000256" key="2">
    <source>
        <dbReference type="ARBA" id="ARBA00023136"/>
    </source>
</evidence>
<evidence type="ECO:0000256" key="6">
    <source>
        <dbReference type="SAM" id="SignalP"/>
    </source>
</evidence>
<dbReference type="PANTHER" id="PTHR40980:SF3">
    <property type="entry name" value="TONB-DEPENDENT RECEPTOR-LIKE BETA-BARREL DOMAIN-CONTAINING PROTEIN"/>
    <property type="match status" value="1"/>
</dbReference>
<accession>A0A370WTJ8</accession>
<dbReference type="RefSeq" id="WP_115496962.1">
    <property type="nucleotide sequence ID" value="NZ_QRBE01000013.1"/>
</dbReference>
<evidence type="ECO:0000313" key="9">
    <source>
        <dbReference type="EMBL" id="RDS79450.1"/>
    </source>
</evidence>
<keyword evidence="4" id="KW-0798">TonB box</keyword>
<feature type="signal peptide" evidence="6">
    <location>
        <begin position="1"/>
        <end position="26"/>
    </location>
</feature>
<dbReference type="PANTHER" id="PTHR40980">
    <property type="entry name" value="PLUG DOMAIN-CONTAINING PROTEIN"/>
    <property type="match status" value="1"/>
</dbReference>
<evidence type="ECO:0000256" key="4">
    <source>
        <dbReference type="RuleBase" id="RU003357"/>
    </source>
</evidence>
<evidence type="ECO:0000256" key="3">
    <source>
        <dbReference type="ARBA" id="ARBA00023237"/>
    </source>
</evidence>
<sequence>MKRNTITCTMTLLAVAIASSLVPVHAATTASQPSDISQPANGTSNAQTSDAQPSNATTNSKDKKKKQEADASTLSTVVVTPLHASLGSAAEMKQDSDNIVDSIVSEDIGKMPDNSVADAMQRITGVQIAQGFQGETDTVVVRGLPNVETTLNGREIFSSTGRSFAFQDLPATAVKSVQVYKTSDASQPDGGIAGLVNMQLFRPLDFQGPEVAGTITGTNSAEAARTDGNASLLLSDRWHTDAGDFGALLNASINTQHYDYKAVWGDFPTLLETTSGTPIRSSTGSLIEVPNGFGADYNIGYRRRPEVNYALQWKPNEQTEIYAEGMMDYDYDSYNQPFFFTYPNGTATPTSYTVGNNCYADALPGAYYGQRVCDATSATWSGNSYAATSTQTHQEHGHDIQSSIGAKWHNDAWSLSTDLSETASSYTEDTLIVDTFLKGPITTVWNGTAGNQQNWSLAGNPQNNAQNYYLNGLYQTWFDERGNELAWRADGVYTFESGFFQNLQFGVRTADRTSSYIGSVQNSIAPPGGTGELSLNPNPANQVLARFPANYFCAMPGSPALAGGWLTGCYNYLVGNANAIRALYGTNQGLAPVDPGRYYNIDEKTYAAYLQSAYSATLFGLPLDGLIGARVEQVHRDLDAYSFNTATGIYTPLQLSTHAPVYLPNVSAVLHFTDTLQARFNAAKTVTYPDFGDLNPSISLNPGTVNRLGNGSSGNAYLNPIRSTNYDLSLEWYFSPGSYASAGAFYRNINGYIQSYVTNETIGGQLYQISSPQSAGSGYLQGVELAYQQFFDFLPGIWNGLGTQLNFTYIDGSTKSPEYIGGPMVTTPLQNVSKDNYNAVLMYEKYNWSVRLAYDFRSRYIDGFNAQNVASVNDEIVPANQVDLSIGYNIGTHSTVVLQMTNLLGADLHEYWGDGTTRPRDIRFQDRTVSLGFRFKL</sequence>
<comment type="similarity">
    <text evidence="4">Belongs to the TonB-dependent receptor family.</text>
</comment>
<dbReference type="InterPro" id="IPR037066">
    <property type="entry name" value="Plug_dom_sf"/>
</dbReference>
<feature type="domain" description="TonB-dependent receptor plug" evidence="8">
    <location>
        <begin position="93"/>
        <end position="194"/>
    </location>
</feature>
<name>A0A370WTJ8_9GAMM</name>
<evidence type="ECO:0000256" key="1">
    <source>
        <dbReference type="ARBA" id="ARBA00004442"/>
    </source>
</evidence>
<dbReference type="SUPFAM" id="SSF56935">
    <property type="entry name" value="Porins"/>
    <property type="match status" value="1"/>
</dbReference>
<keyword evidence="3" id="KW-0998">Cell outer membrane</keyword>
<dbReference type="InterPro" id="IPR000531">
    <property type="entry name" value="Beta-barrel_TonB"/>
</dbReference>
<keyword evidence="10" id="KW-1185">Reference proteome</keyword>
<dbReference type="InterPro" id="IPR036942">
    <property type="entry name" value="Beta-barrel_TonB_sf"/>
</dbReference>
<feature type="domain" description="TonB-dependent receptor-like beta-barrel" evidence="7">
    <location>
        <begin position="448"/>
        <end position="903"/>
    </location>
</feature>
<reference evidence="9 10" key="1">
    <citation type="submission" date="2018-07" db="EMBL/GenBank/DDBJ databases">
        <title>Dyella monticola sp. nov. and Dyella psychrodurans sp. nov. isolated from monsoon evergreen broad-leaved forest soil of Dinghu Mountain, China.</title>
        <authorList>
            <person name="Gao Z."/>
            <person name="Qiu L."/>
        </authorList>
    </citation>
    <scope>NUCLEOTIDE SEQUENCE [LARGE SCALE GENOMIC DNA]</scope>
    <source>
        <strain evidence="9 10">4G-K06</strain>
    </source>
</reference>
<dbReference type="Pfam" id="PF07715">
    <property type="entry name" value="Plug"/>
    <property type="match status" value="1"/>
</dbReference>
<gene>
    <name evidence="9" type="ORF">DWU98_17995</name>
</gene>
<dbReference type="Gene3D" id="2.40.170.20">
    <property type="entry name" value="TonB-dependent receptor, beta-barrel domain"/>
    <property type="match status" value="1"/>
</dbReference>
<dbReference type="NCBIfam" id="TIGR01782">
    <property type="entry name" value="TonB-Xanth-Caul"/>
    <property type="match status" value="1"/>
</dbReference>
<keyword evidence="2 4" id="KW-0472">Membrane</keyword>
<dbReference type="Proteomes" id="UP000254258">
    <property type="component" value="Unassembled WGS sequence"/>
</dbReference>
<dbReference type="OrthoDB" id="8727862at2"/>
<dbReference type="InterPro" id="IPR012910">
    <property type="entry name" value="Plug_dom"/>
</dbReference>
<evidence type="ECO:0000259" key="8">
    <source>
        <dbReference type="Pfam" id="PF07715"/>
    </source>
</evidence>
<dbReference type="Pfam" id="PF00593">
    <property type="entry name" value="TonB_dep_Rec_b-barrel"/>
    <property type="match status" value="1"/>
</dbReference>
<dbReference type="AlphaFoldDB" id="A0A370WTJ8"/>
<evidence type="ECO:0000256" key="5">
    <source>
        <dbReference type="SAM" id="MobiDB-lite"/>
    </source>
</evidence>
<dbReference type="GO" id="GO:0009279">
    <property type="term" value="C:cell outer membrane"/>
    <property type="evidence" value="ECO:0007669"/>
    <property type="project" value="UniProtKB-SubCell"/>
</dbReference>
<keyword evidence="9" id="KW-0675">Receptor</keyword>
<feature type="compositionally biased region" description="Polar residues" evidence="5">
    <location>
        <begin position="30"/>
        <end position="59"/>
    </location>
</feature>
<organism evidence="9 10">
    <name type="scientific">Dyella monticola</name>
    <dbReference type="NCBI Taxonomy" id="1927958"/>
    <lineage>
        <taxon>Bacteria</taxon>
        <taxon>Pseudomonadati</taxon>
        <taxon>Pseudomonadota</taxon>
        <taxon>Gammaproteobacteria</taxon>
        <taxon>Lysobacterales</taxon>
        <taxon>Rhodanobacteraceae</taxon>
        <taxon>Dyella</taxon>
    </lineage>
</organism>
<feature type="chain" id="PRO_5016902489" evidence="6">
    <location>
        <begin position="27"/>
        <end position="937"/>
    </location>
</feature>